<proteinExistence type="predicted"/>
<sequence>MLIRFEVSNFRSILDPVELSMVAIDEDRPAARAQEPLGHSLLTTAGIYGPNASGKSNLLRALGWLQEAIRTSLVSWDDGISVEPFAFALPEGRETSFEIELAIEGVRFQYVLSLDASSVHYEALFHYPNRKQRLLFERHGADEFKLQRGLGHLSGTRKLLAPRVLALTAVRRFDDPLVSGLLRKILGMDLYGADSFSNLRRCGSASRMSRKLFDPSQSTAKAEKQDEGRPVADVLERRLRALAMLRMADRSIEDVEFKPDPDIEAVLKSGSDDHPKWMKYAFERLGDHQRPHLIYRTHSGSASLDFNHSVSDGTRTWFNLIGPVLEALDQGKVLAVDELDSSLHPTLSAQLIDMFHRADTNPYGAQLIFTSHDTSLLKHLNRDEVWLTEKNDDGSTQLGSLADFAEEYVRKGSNLEKAYLSGRFGAVPDVSDQDFLRALGLIG</sequence>
<organism evidence="2 3">
    <name type="scientific">Natronoglycomyces albus</name>
    <dbReference type="NCBI Taxonomy" id="2811108"/>
    <lineage>
        <taxon>Bacteria</taxon>
        <taxon>Bacillati</taxon>
        <taxon>Actinomycetota</taxon>
        <taxon>Actinomycetes</taxon>
        <taxon>Glycomycetales</taxon>
        <taxon>Glycomycetaceae</taxon>
        <taxon>Natronoglycomyces</taxon>
    </lineage>
</organism>
<dbReference type="InterPro" id="IPR027417">
    <property type="entry name" value="P-loop_NTPase"/>
</dbReference>
<dbReference type="RefSeq" id="WP_213171013.1">
    <property type="nucleotide sequence ID" value="NZ_CP070496.1"/>
</dbReference>
<dbReference type="SUPFAM" id="SSF52540">
    <property type="entry name" value="P-loop containing nucleoside triphosphate hydrolases"/>
    <property type="match status" value="1"/>
</dbReference>
<dbReference type="Pfam" id="PF13304">
    <property type="entry name" value="AAA_21"/>
    <property type="match status" value="1"/>
</dbReference>
<name>A0A895XN98_9ACTN</name>
<dbReference type="Gene3D" id="3.40.50.300">
    <property type="entry name" value="P-loop containing nucleotide triphosphate hydrolases"/>
    <property type="match status" value="2"/>
</dbReference>
<keyword evidence="3" id="KW-1185">Reference proteome</keyword>
<evidence type="ECO:0000259" key="1">
    <source>
        <dbReference type="Pfam" id="PF13304"/>
    </source>
</evidence>
<dbReference type="EMBL" id="CP070496">
    <property type="protein sequence ID" value="QSB05013.1"/>
    <property type="molecule type" value="Genomic_DNA"/>
</dbReference>
<gene>
    <name evidence="2" type="ORF">JQS30_14795</name>
</gene>
<dbReference type="GO" id="GO:0016887">
    <property type="term" value="F:ATP hydrolysis activity"/>
    <property type="evidence" value="ECO:0007669"/>
    <property type="project" value="InterPro"/>
</dbReference>
<dbReference type="Proteomes" id="UP000662939">
    <property type="component" value="Chromosome"/>
</dbReference>
<accession>A0A895XN98</accession>
<dbReference type="AlphaFoldDB" id="A0A895XN98"/>
<dbReference type="InterPro" id="IPR003959">
    <property type="entry name" value="ATPase_AAA_core"/>
</dbReference>
<evidence type="ECO:0000313" key="3">
    <source>
        <dbReference type="Proteomes" id="UP000662939"/>
    </source>
</evidence>
<reference evidence="2" key="1">
    <citation type="submission" date="2021-02" db="EMBL/GenBank/DDBJ databases">
        <title>Natronoglycomyces albus gen. nov., sp. nov, a haloalkaliphilic actinobacterium from a soda solonchak soil.</title>
        <authorList>
            <person name="Sorokin D.Y."/>
            <person name="Khijniak T.V."/>
            <person name="Zakharycheva A.P."/>
            <person name="Boueva O.V."/>
            <person name="Ariskina E.V."/>
            <person name="Hahnke R.L."/>
            <person name="Bunk B."/>
            <person name="Sproer C."/>
            <person name="Schumann P."/>
            <person name="Evtushenko L.I."/>
            <person name="Kublanov I.V."/>
        </authorList>
    </citation>
    <scope>NUCLEOTIDE SEQUENCE</scope>
    <source>
        <strain evidence="2">DSM 106290</strain>
    </source>
</reference>
<evidence type="ECO:0000313" key="2">
    <source>
        <dbReference type="EMBL" id="QSB05013.1"/>
    </source>
</evidence>
<feature type="domain" description="ATPase AAA-type core" evidence="1">
    <location>
        <begin position="46"/>
        <end position="377"/>
    </location>
</feature>
<dbReference type="KEGG" id="nav:JQS30_14795"/>
<dbReference type="PANTHER" id="PTHR40396">
    <property type="entry name" value="ATPASE-LIKE PROTEIN"/>
    <property type="match status" value="1"/>
</dbReference>
<dbReference type="PANTHER" id="PTHR40396:SF1">
    <property type="entry name" value="ATPASE AAA-TYPE CORE DOMAIN-CONTAINING PROTEIN"/>
    <property type="match status" value="1"/>
</dbReference>
<dbReference type="GO" id="GO:0005524">
    <property type="term" value="F:ATP binding"/>
    <property type="evidence" value="ECO:0007669"/>
    <property type="project" value="InterPro"/>
</dbReference>
<protein>
    <submittedName>
        <fullName evidence="2">AAA family ATPase</fullName>
    </submittedName>
</protein>